<keyword evidence="5 13" id="KW-0813">Transport</keyword>
<protein>
    <recommendedName>
        <fullName evidence="4 13">Vacuolar protein sorting-associated protein 29</fullName>
    </recommendedName>
    <alternativeName>
        <fullName evidence="12 13">Vesicle protein sorting 29</fullName>
    </alternativeName>
</protein>
<keyword evidence="10 13" id="KW-0653">Protein transport</keyword>
<dbReference type="Gene3D" id="3.60.21.10">
    <property type="match status" value="1"/>
</dbReference>
<dbReference type="EMBL" id="MNPL01003245">
    <property type="protein sequence ID" value="OQR77672.1"/>
    <property type="molecule type" value="Genomic_DNA"/>
</dbReference>
<evidence type="ECO:0000256" key="7">
    <source>
        <dbReference type="ARBA" id="ARBA00022723"/>
    </source>
</evidence>
<proteinExistence type="inferred from homology"/>
<dbReference type="GO" id="GO:0030904">
    <property type="term" value="C:retromer complex"/>
    <property type="evidence" value="ECO:0007669"/>
    <property type="project" value="InterPro"/>
</dbReference>
<keyword evidence="16" id="KW-1185">Reference proteome</keyword>
<evidence type="ECO:0000256" key="9">
    <source>
        <dbReference type="ARBA" id="ARBA00022833"/>
    </source>
</evidence>
<comment type="subcellular location">
    <subcellularLocation>
        <location evidence="2">Cytoplasm</location>
    </subcellularLocation>
    <subcellularLocation>
        <location evidence="1">Endosome membrane</location>
        <topology evidence="1">Peripheral membrane protein</topology>
    </subcellularLocation>
</comment>
<evidence type="ECO:0000256" key="13">
    <source>
        <dbReference type="RuleBase" id="RU362040"/>
    </source>
</evidence>
<gene>
    <name evidence="15" type="ORF">BIW11_06922</name>
</gene>
<evidence type="ECO:0000313" key="16">
    <source>
        <dbReference type="Proteomes" id="UP000192247"/>
    </source>
</evidence>
<keyword evidence="8" id="KW-0967">Endosome</keyword>
<dbReference type="InterPro" id="IPR028661">
    <property type="entry name" value="Vps29"/>
</dbReference>
<dbReference type="FunCoup" id="A0A1V9XW59">
    <property type="interactions" value="1888"/>
</dbReference>
<keyword evidence="9" id="KW-0862">Zinc</keyword>
<name>A0A1V9XW59_9ACAR</name>
<evidence type="ECO:0000256" key="1">
    <source>
        <dbReference type="ARBA" id="ARBA00004481"/>
    </source>
</evidence>
<dbReference type="SUPFAM" id="SSF56300">
    <property type="entry name" value="Metallo-dependent phosphatases"/>
    <property type="match status" value="1"/>
</dbReference>
<dbReference type="NCBIfam" id="TIGR00040">
    <property type="entry name" value="yfcE"/>
    <property type="match status" value="1"/>
</dbReference>
<evidence type="ECO:0000256" key="5">
    <source>
        <dbReference type="ARBA" id="ARBA00022448"/>
    </source>
</evidence>
<keyword evidence="6" id="KW-0963">Cytoplasm</keyword>
<dbReference type="AlphaFoldDB" id="A0A1V9XW59"/>
<reference evidence="15 16" key="1">
    <citation type="journal article" date="2017" name="Gigascience">
        <title>Draft genome of the honey bee ectoparasitic mite, Tropilaelaps mercedesae, is shaped by the parasitic life history.</title>
        <authorList>
            <person name="Dong X."/>
            <person name="Armstrong S.D."/>
            <person name="Xia D."/>
            <person name="Makepeace B.L."/>
            <person name="Darby A.C."/>
            <person name="Kadowaki T."/>
        </authorList>
    </citation>
    <scope>NUCLEOTIDE SEQUENCE [LARGE SCALE GENOMIC DNA]</scope>
    <source>
        <strain evidence="15">Wuxi-XJTLU</strain>
    </source>
</reference>
<evidence type="ECO:0000259" key="14">
    <source>
        <dbReference type="Pfam" id="PF12850"/>
    </source>
</evidence>
<dbReference type="InterPro" id="IPR000979">
    <property type="entry name" value="Phosphodiesterase_MJ0936/Vps29"/>
</dbReference>
<evidence type="ECO:0000256" key="11">
    <source>
        <dbReference type="ARBA" id="ARBA00023136"/>
    </source>
</evidence>
<keyword evidence="11" id="KW-0472">Membrane</keyword>
<evidence type="ECO:0000256" key="3">
    <source>
        <dbReference type="ARBA" id="ARBA00005945"/>
    </source>
</evidence>
<dbReference type="PANTHER" id="PTHR11124">
    <property type="entry name" value="VACUOLAR SORTING PROTEIN VPS29"/>
    <property type="match status" value="1"/>
</dbReference>
<dbReference type="OrthoDB" id="10258130at2759"/>
<evidence type="ECO:0000256" key="8">
    <source>
        <dbReference type="ARBA" id="ARBA00022753"/>
    </source>
</evidence>
<dbReference type="GO" id="GO:0015031">
    <property type="term" value="P:protein transport"/>
    <property type="evidence" value="ECO:0007669"/>
    <property type="project" value="UniProtKB-KW"/>
</dbReference>
<evidence type="ECO:0000256" key="10">
    <source>
        <dbReference type="ARBA" id="ARBA00022927"/>
    </source>
</evidence>
<dbReference type="Pfam" id="PF12850">
    <property type="entry name" value="Metallophos_2"/>
    <property type="match status" value="1"/>
</dbReference>
<comment type="function">
    <text evidence="13">Component of the commander complex that is essential for endosomal recycling of transmembrane cargos; the commander complex is composed of the Csubcomplex and the retriever subcomplex. Component of the retriever complex, which is a heterotrimeric complex related to retromer cargo-selective complex (CSC) and essential for retromer-independent retrieval and recycling of numerous cargos. Component of the retromer cargo-selective complex (CSC). The CSC is believed to be the core functional component of retromer or respective retromer complex variants acting to prevent missorting of selected transmembrane cargo proteins into the lysosomal degradation pathway. In the endosomes, retriever complex drives the retrieval and recycling of NxxY-motif-containing cargo proteins by coupling to snx17, a cargo essential for the homeostatic maintenance of numerous cell surface proteins associated with processes that include cell migration, cell adhesion, nutrient supply and cell signaling. The recruitment of the retriever complex to the endosomal membrane involves Cand WASH complexes.</text>
</comment>
<comment type="caution">
    <text evidence="15">The sequence shown here is derived from an EMBL/GenBank/DDBJ whole genome shotgun (WGS) entry which is preliminary data.</text>
</comment>
<dbReference type="InParanoid" id="A0A1V9XW59"/>
<dbReference type="InterPro" id="IPR029052">
    <property type="entry name" value="Metallo-depent_PP-like"/>
</dbReference>
<dbReference type="InterPro" id="IPR024654">
    <property type="entry name" value="Calcineurin-like_PHP_lpxH"/>
</dbReference>
<keyword evidence="7" id="KW-0479">Metal-binding</keyword>
<dbReference type="Proteomes" id="UP000192247">
    <property type="component" value="Unassembled WGS sequence"/>
</dbReference>
<evidence type="ECO:0000256" key="6">
    <source>
        <dbReference type="ARBA" id="ARBA00022490"/>
    </source>
</evidence>
<dbReference type="STRING" id="418985.A0A1V9XW59"/>
<evidence type="ECO:0000256" key="12">
    <source>
        <dbReference type="ARBA" id="ARBA00031913"/>
    </source>
</evidence>
<evidence type="ECO:0000313" key="15">
    <source>
        <dbReference type="EMBL" id="OQR77672.1"/>
    </source>
</evidence>
<organism evidence="15 16">
    <name type="scientific">Tropilaelaps mercedesae</name>
    <dbReference type="NCBI Taxonomy" id="418985"/>
    <lineage>
        <taxon>Eukaryota</taxon>
        <taxon>Metazoa</taxon>
        <taxon>Ecdysozoa</taxon>
        <taxon>Arthropoda</taxon>
        <taxon>Chelicerata</taxon>
        <taxon>Arachnida</taxon>
        <taxon>Acari</taxon>
        <taxon>Parasitiformes</taxon>
        <taxon>Mesostigmata</taxon>
        <taxon>Gamasina</taxon>
        <taxon>Dermanyssoidea</taxon>
        <taxon>Laelapidae</taxon>
        <taxon>Tropilaelaps</taxon>
    </lineage>
</organism>
<comment type="similarity">
    <text evidence="3 13">Belongs to the VPS29 family.</text>
</comment>
<dbReference type="CDD" id="cd07394">
    <property type="entry name" value="MPP_Vps29"/>
    <property type="match status" value="1"/>
</dbReference>
<evidence type="ECO:0000256" key="4">
    <source>
        <dbReference type="ARBA" id="ARBA00017767"/>
    </source>
</evidence>
<dbReference type="GO" id="GO:0005829">
    <property type="term" value="C:cytosol"/>
    <property type="evidence" value="ECO:0007669"/>
    <property type="project" value="GOC"/>
</dbReference>
<dbReference type="GO" id="GO:0010008">
    <property type="term" value="C:endosome membrane"/>
    <property type="evidence" value="ECO:0007669"/>
    <property type="project" value="UniProtKB-SubCell"/>
</dbReference>
<feature type="domain" description="Calcineurin-like phosphoesterase" evidence="14">
    <location>
        <begin position="1"/>
        <end position="157"/>
    </location>
</feature>
<dbReference type="GO" id="GO:0042147">
    <property type="term" value="P:retrograde transport, endosome to Golgi"/>
    <property type="evidence" value="ECO:0007669"/>
    <property type="project" value="InterPro"/>
</dbReference>
<sequence length="182" mass="20319">MLVLVLGDLHIPHRTHSLPAQFKKMLQPGRIQHILCTGNLCTKESYDYLKTLASDVHVVRGDFDENSNYPEQKVVTVGQFRIGLCHGHQIVPWGDIEALAVAQHQLDVDILISGHTHRFSTHEHGGRFFINPGSATGAYSALESDATPSFALMDIQSSNVVVYVYRLVNGDVKVERTEYKKP</sequence>
<evidence type="ECO:0000256" key="2">
    <source>
        <dbReference type="ARBA" id="ARBA00004496"/>
    </source>
</evidence>
<dbReference type="FunFam" id="3.60.21.10:FF:000009">
    <property type="entry name" value="Vacuolar protein sorting-associated protein 29"/>
    <property type="match status" value="1"/>
</dbReference>
<dbReference type="GO" id="GO:0046872">
    <property type="term" value="F:metal ion binding"/>
    <property type="evidence" value="ECO:0007669"/>
    <property type="project" value="UniProtKB-KW"/>
</dbReference>
<accession>A0A1V9XW59</accession>